<feature type="transmembrane region" description="Helical" evidence="2">
    <location>
        <begin position="285"/>
        <end position="304"/>
    </location>
</feature>
<feature type="domain" description="Major facilitator superfamily (MFS) profile" evidence="3">
    <location>
        <begin position="1"/>
        <end position="402"/>
    </location>
</feature>
<dbReference type="GO" id="GO:0022857">
    <property type="term" value="F:transmembrane transporter activity"/>
    <property type="evidence" value="ECO:0007669"/>
    <property type="project" value="InterPro"/>
</dbReference>
<accession>A0AA36DSW3</accession>
<organism evidence="4 5">
    <name type="scientific">Cylicocyclus nassatus</name>
    <name type="common">Nematode worm</name>
    <dbReference type="NCBI Taxonomy" id="53992"/>
    <lineage>
        <taxon>Eukaryota</taxon>
        <taxon>Metazoa</taxon>
        <taxon>Ecdysozoa</taxon>
        <taxon>Nematoda</taxon>
        <taxon>Chromadorea</taxon>
        <taxon>Rhabditida</taxon>
        <taxon>Rhabditina</taxon>
        <taxon>Rhabditomorpha</taxon>
        <taxon>Strongyloidea</taxon>
        <taxon>Strongylidae</taxon>
        <taxon>Cylicocyclus</taxon>
    </lineage>
</organism>
<keyword evidence="2" id="KW-0472">Membrane</keyword>
<dbReference type="PANTHER" id="PTHR45757:SF11">
    <property type="entry name" value="MAJOR FACILITATOR SUPERFAMILY (MFS) PROFILE DOMAIN-CONTAINING PROTEIN"/>
    <property type="match status" value="1"/>
</dbReference>
<dbReference type="PANTHER" id="PTHR45757">
    <property type="entry name" value="PROTEIN CBG23364-RELATED"/>
    <property type="match status" value="1"/>
</dbReference>
<feature type="transmembrane region" description="Helical" evidence="2">
    <location>
        <begin position="154"/>
        <end position="174"/>
    </location>
</feature>
<feature type="transmembrane region" description="Helical" evidence="2">
    <location>
        <begin position="120"/>
        <end position="142"/>
    </location>
</feature>
<dbReference type="SUPFAM" id="SSF103473">
    <property type="entry name" value="MFS general substrate transporter"/>
    <property type="match status" value="1"/>
</dbReference>
<feature type="transmembrane region" description="Helical" evidence="2">
    <location>
        <begin position="58"/>
        <end position="82"/>
    </location>
</feature>
<dbReference type="InterPro" id="IPR011701">
    <property type="entry name" value="MFS"/>
</dbReference>
<keyword evidence="5" id="KW-1185">Reference proteome</keyword>
<dbReference type="Pfam" id="PF07690">
    <property type="entry name" value="MFS_1"/>
    <property type="match status" value="1"/>
</dbReference>
<comment type="caution">
    <text evidence="4">The sequence shown here is derived from an EMBL/GenBank/DDBJ whole genome shotgun (WGS) entry which is preliminary data.</text>
</comment>
<feature type="transmembrane region" description="Helical" evidence="2">
    <location>
        <begin position="379"/>
        <end position="398"/>
    </location>
</feature>
<gene>
    <name evidence="4" type="ORF">CYNAS_LOCUS5058</name>
</gene>
<feature type="transmembrane region" description="Helical" evidence="2">
    <location>
        <begin position="316"/>
        <end position="338"/>
    </location>
</feature>
<evidence type="ECO:0000313" key="5">
    <source>
        <dbReference type="Proteomes" id="UP001176961"/>
    </source>
</evidence>
<dbReference type="EMBL" id="CATQJL010000112">
    <property type="protein sequence ID" value="CAJ0593075.1"/>
    <property type="molecule type" value="Genomic_DNA"/>
</dbReference>
<dbReference type="Proteomes" id="UP001176961">
    <property type="component" value="Unassembled WGS sequence"/>
</dbReference>
<evidence type="ECO:0000256" key="2">
    <source>
        <dbReference type="SAM" id="Phobius"/>
    </source>
</evidence>
<dbReference type="PROSITE" id="PS50850">
    <property type="entry name" value="MFS"/>
    <property type="match status" value="1"/>
</dbReference>
<comment type="subcellular location">
    <subcellularLocation>
        <location evidence="1">Membrane</location>
        <topology evidence="1">Multi-pass membrane protein</topology>
    </subcellularLocation>
</comment>
<protein>
    <recommendedName>
        <fullName evidence="3">Major facilitator superfamily (MFS) profile domain-containing protein</fullName>
    </recommendedName>
</protein>
<evidence type="ECO:0000313" key="4">
    <source>
        <dbReference type="EMBL" id="CAJ0593075.1"/>
    </source>
</evidence>
<feature type="transmembrane region" description="Helical" evidence="2">
    <location>
        <begin position="243"/>
        <end position="265"/>
    </location>
</feature>
<name>A0AA36DSW3_CYLNA</name>
<feature type="transmembrane region" description="Helical" evidence="2">
    <location>
        <begin position="215"/>
        <end position="236"/>
    </location>
</feature>
<reference evidence="4" key="1">
    <citation type="submission" date="2023-07" db="EMBL/GenBank/DDBJ databases">
        <authorList>
            <consortium name="CYATHOMIX"/>
        </authorList>
    </citation>
    <scope>NUCLEOTIDE SEQUENCE</scope>
    <source>
        <strain evidence="4">N/A</strain>
    </source>
</reference>
<keyword evidence="2" id="KW-0812">Transmembrane</keyword>
<proteinExistence type="predicted"/>
<dbReference type="GO" id="GO:0016020">
    <property type="term" value="C:membrane"/>
    <property type="evidence" value="ECO:0007669"/>
    <property type="project" value="UniProtKB-SubCell"/>
</dbReference>
<evidence type="ECO:0000259" key="3">
    <source>
        <dbReference type="PROSITE" id="PS50850"/>
    </source>
</evidence>
<dbReference type="Gene3D" id="1.20.1250.20">
    <property type="entry name" value="MFS general substrate transporter like domains"/>
    <property type="match status" value="2"/>
</dbReference>
<dbReference type="AlphaFoldDB" id="A0AA36DSW3"/>
<feature type="transmembrane region" description="Helical" evidence="2">
    <location>
        <begin position="344"/>
        <end position="367"/>
    </location>
</feature>
<keyword evidence="2" id="KW-1133">Transmembrane helix</keyword>
<dbReference type="InterPro" id="IPR020846">
    <property type="entry name" value="MFS_dom"/>
</dbReference>
<dbReference type="InterPro" id="IPR036259">
    <property type="entry name" value="MFS_trans_sf"/>
</dbReference>
<evidence type="ECO:0000256" key="1">
    <source>
        <dbReference type="ARBA" id="ARBA00004141"/>
    </source>
</evidence>
<sequence length="429" mass="46633">MYFADRTRYIILALSLACLTLIFSNSLALNFTIICMDDVKSTGCILGTIPNSLLIQHFGLRATVAVNGLLTTAATLFFPFAVKLGFAAVFIMRVLQGVGTALSFPMTGIAPAQWSTLKATGTFIAILSCHLQFCNILTMPLSGFLCESSWGWRAVFYVQGLLSALLFLSFHVFYTNNPTKHKHVSPKELAKITFGKSYEKKQKIPYRAIFTDSCILSIWLSAAGGNLAFQVFVLYGPTYINKVLHLSIASTGFATALPHILSAVAKFAVGPISDKATCISGKWRFIFFAALSQGIMAICIVVLANAKEARLAQAIYTAAIVFSGINVVGVVKCAQVVASQYSHFAMSIIAFLTAFNILITPVAVNFVCPDNDPAQWSRLFIGLSVVVVLANAPFVFFARDEAAEWTDNKVHAALEHKDTGKNGDLIEKF</sequence>